<feature type="region of interest" description="Disordered" evidence="1">
    <location>
        <begin position="1"/>
        <end position="23"/>
    </location>
</feature>
<comment type="caution">
    <text evidence="2">The sequence shown here is derived from an EMBL/GenBank/DDBJ whole genome shotgun (WGS) entry which is preliminary data.</text>
</comment>
<name>A0A392RX84_9FABA</name>
<sequence>MNEHIAPVPSTESRIERIGRNGDGTIDKFKFHLAAESTAHRSRPGVVVRAIKHRRDGYRLRTVARVNEVGTGLIENGINRSDARRHGETTAERGSERNGNGSESE</sequence>
<feature type="region of interest" description="Disordered" evidence="1">
    <location>
        <begin position="73"/>
        <end position="105"/>
    </location>
</feature>
<dbReference type="EMBL" id="LXQA010282606">
    <property type="protein sequence ID" value="MCI40674.1"/>
    <property type="molecule type" value="Genomic_DNA"/>
</dbReference>
<feature type="compositionally biased region" description="Basic and acidic residues" evidence="1">
    <location>
        <begin position="13"/>
        <end position="23"/>
    </location>
</feature>
<protein>
    <submittedName>
        <fullName evidence="2">Uncharacterized protein</fullName>
    </submittedName>
</protein>
<organism evidence="2 3">
    <name type="scientific">Trifolium medium</name>
    <dbReference type="NCBI Taxonomy" id="97028"/>
    <lineage>
        <taxon>Eukaryota</taxon>
        <taxon>Viridiplantae</taxon>
        <taxon>Streptophyta</taxon>
        <taxon>Embryophyta</taxon>
        <taxon>Tracheophyta</taxon>
        <taxon>Spermatophyta</taxon>
        <taxon>Magnoliopsida</taxon>
        <taxon>eudicotyledons</taxon>
        <taxon>Gunneridae</taxon>
        <taxon>Pentapetalae</taxon>
        <taxon>rosids</taxon>
        <taxon>fabids</taxon>
        <taxon>Fabales</taxon>
        <taxon>Fabaceae</taxon>
        <taxon>Papilionoideae</taxon>
        <taxon>50 kb inversion clade</taxon>
        <taxon>NPAAA clade</taxon>
        <taxon>Hologalegina</taxon>
        <taxon>IRL clade</taxon>
        <taxon>Trifolieae</taxon>
        <taxon>Trifolium</taxon>
    </lineage>
</organism>
<evidence type="ECO:0000313" key="2">
    <source>
        <dbReference type="EMBL" id="MCI40674.1"/>
    </source>
</evidence>
<keyword evidence="3" id="KW-1185">Reference proteome</keyword>
<evidence type="ECO:0000256" key="1">
    <source>
        <dbReference type="SAM" id="MobiDB-lite"/>
    </source>
</evidence>
<feature type="compositionally biased region" description="Basic and acidic residues" evidence="1">
    <location>
        <begin position="81"/>
        <end position="96"/>
    </location>
</feature>
<dbReference type="AlphaFoldDB" id="A0A392RX84"/>
<accession>A0A392RX84</accession>
<dbReference type="Proteomes" id="UP000265520">
    <property type="component" value="Unassembled WGS sequence"/>
</dbReference>
<proteinExistence type="predicted"/>
<evidence type="ECO:0000313" key="3">
    <source>
        <dbReference type="Proteomes" id="UP000265520"/>
    </source>
</evidence>
<reference evidence="2 3" key="1">
    <citation type="journal article" date="2018" name="Front. Plant Sci.">
        <title>Red Clover (Trifolium pratense) and Zigzag Clover (T. medium) - A Picture of Genomic Similarities and Differences.</title>
        <authorList>
            <person name="Dluhosova J."/>
            <person name="Istvanek J."/>
            <person name="Nedelnik J."/>
            <person name="Repkova J."/>
        </authorList>
    </citation>
    <scope>NUCLEOTIDE SEQUENCE [LARGE SCALE GENOMIC DNA]</scope>
    <source>
        <strain evidence="3">cv. 10/8</strain>
        <tissue evidence="2">Leaf</tissue>
    </source>
</reference>